<reference evidence="1 2" key="1">
    <citation type="submission" date="2020-04" db="EMBL/GenBank/DDBJ databases">
        <authorList>
            <person name="De Canck E."/>
        </authorList>
    </citation>
    <scope>NUCLEOTIDE SEQUENCE [LARGE SCALE GENOMIC DNA]</scope>
    <source>
        <strain evidence="1 2">LMG 27174</strain>
    </source>
</reference>
<dbReference type="AlphaFoldDB" id="A0A6J5ARM1"/>
<accession>A0A6J5ARM1</accession>
<evidence type="ECO:0000313" key="1">
    <source>
        <dbReference type="EMBL" id="CAB3677847.1"/>
    </source>
</evidence>
<dbReference type="RefSeq" id="WP_244201146.1">
    <property type="nucleotide sequence ID" value="NZ_PNXY01000002.1"/>
</dbReference>
<evidence type="ECO:0000313" key="2">
    <source>
        <dbReference type="Proteomes" id="UP000494205"/>
    </source>
</evidence>
<sequence>MSAKRKPSWTGRSRRPLTKALLLPMDRASANEQSMRLHLALVACRECCANSHLINELMRAVYLAYFLQRAGYGRHPAAHFKIAECAVEMTLAHAHETGEWRLTPDVVGDFEQLIALYDAQLARAPLHAVHHAEEQLREFLAGTERSPIVVKE</sequence>
<dbReference type="EMBL" id="CADIJZ010000008">
    <property type="protein sequence ID" value="CAB3677847.1"/>
    <property type="molecule type" value="Genomic_DNA"/>
</dbReference>
<dbReference type="Proteomes" id="UP000494205">
    <property type="component" value="Unassembled WGS sequence"/>
</dbReference>
<organism evidence="1 2">
    <name type="scientific">Paraburkholderia rhynchosiae</name>
    <dbReference type="NCBI Taxonomy" id="487049"/>
    <lineage>
        <taxon>Bacteria</taxon>
        <taxon>Pseudomonadati</taxon>
        <taxon>Pseudomonadota</taxon>
        <taxon>Betaproteobacteria</taxon>
        <taxon>Burkholderiales</taxon>
        <taxon>Burkholderiaceae</taxon>
        <taxon>Paraburkholderia</taxon>
    </lineage>
</organism>
<evidence type="ECO:0008006" key="3">
    <source>
        <dbReference type="Google" id="ProtNLM"/>
    </source>
</evidence>
<name>A0A6J5ARM1_9BURK</name>
<gene>
    <name evidence="1" type="ORF">LMG27174_02481</name>
</gene>
<protein>
    <recommendedName>
        <fullName evidence="3">Fis family transcriptional regulator</fullName>
    </recommendedName>
</protein>
<proteinExistence type="predicted"/>